<evidence type="ECO:0000259" key="8">
    <source>
        <dbReference type="Pfam" id="PF00215"/>
    </source>
</evidence>
<dbReference type="EMBL" id="PGTL01000095">
    <property type="protein sequence ID" value="PJF41484.1"/>
    <property type="molecule type" value="Genomic_DNA"/>
</dbReference>
<dbReference type="Proteomes" id="UP000228947">
    <property type="component" value="Unassembled WGS sequence"/>
</dbReference>
<dbReference type="Gene3D" id="3.20.20.70">
    <property type="entry name" value="Aldolase class I"/>
    <property type="match status" value="1"/>
</dbReference>
<evidence type="ECO:0000256" key="3">
    <source>
        <dbReference type="ARBA" id="ARBA00022793"/>
    </source>
</evidence>
<dbReference type="InterPro" id="IPR001754">
    <property type="entry name" value="OMPdeCOase_dom"/>
</dbReference>
<gene>
    <name evidence="9" type="primary">pyrF</name>
    <name evidence="9" type="ORF">CUN50_06145</name>
</gene>
<organism evidence="9 10">
    <name type="scientific">Candidatus Thermofonsia Clade 1 bacterium</name>
    <dbReference type="NCBI Taxonomy" id="2364210"/>
    <lineage>
        <taxon>Bacteria</taxon>
        <taxon>Bacillati</taxon>
        <taxon>Chloroflexota</taxon>
        <taxon>Candidatus Thermofontia</taxon>
        <taxon>Candidatus Thermofonsia Clade 1</taxon>
    </lineage>
</organism>
<dbReference type="UniPathway" id="UPA00070">
    <property type="reaction ID" value="UER00120"/>
</dbReference>
<dbReference type="InterPro" id="IPR011995">
    <property type="entry name" value="OMPdecase_type-2"/>
</dbReference>
<comment type="pathway">
    <text evidence="1">Pyrimidine metabolism; UMP biosynthesis via de novo pathway; UMP from orotate: step 2/2.</text>
</comment>
<dbReference type="SUPFAM" id="SSF51366">
    <property type="entry name" value="Ribulose-phoshate binding barrel"/>
    <property type="match status" value="1"/>
</dbReference>
<protein>
    <recommendedName>
        <fullName evidence="7">Orotidine-5'-phosphate decarboxylase</fullName>
        <ecNumber evidence="7">4.1.1.23</ecNumber>
    </recommendedName>
</protein>
<sequence length="107" mass="11599">MTTFFQRLEARARAINSLLCVGLDPHPNLLPEQTAAAAHAFCLRLIDATHDLACAFKPNIAFFEALGAEGYAALREVIAYIHQCNPSIPVILDAKRGDITSTAEAYA</sequence>
<dbReference type="AlphaFoldDB" id="A0A2M8PVB2"/>
<dbReference type="GO" id="GO:0006207">
    <property type="term" value="P:'de novo' pyrimidine nucleobase biosynthetic process"/>
    <property type="evidence" value="ECO:0007669"/>
    <property type="project" value="InterPro"/>
</dbReference>
<evidence type="ECO:0000256" key="4">
    <source>
        <dbReference type="ARBA" id="ARBA00022975"/>
    </source>
</evidence>
<dbReference type="GO" id="GO:0044205">
    <property type="term" value="P:'de novo' UMP biosynthetic process"/>
    <property type="evidence" value="ECO:0007669"/>
    <property type="project" value="UniProtKB-UniPathway"/>
</dbReference>
<dbReference type="Pfam" id="PF00215">
    <property type="entry name" value="OMPdecase"/>
    <property type="match status" value="1"/>
</dbReference>
<dbReference type="PANTHER" id="PTHR43375">
    <property type="entry name" value="OROTIDINE 5'-PHOSPHATE DECARBOXYLASE"/>
    <property type="match status" value="1"/>
</dbReference>
<dbReference type="GO" id="GO:0004590">
    <property type="term" value="F:orotidine-5'-phosphate decarboxylase activity"/>
    <property type="evidence" value="ECO:0007669"/>
    <property type="project" value="UniProtKB-UniRule"/>
</dbReference>
<keyword evidence="3" id="KW-0210">Decarboxylase</keyword>
<reference evidence="9 10" key="1">
    <citation type="submission" date="2017-11" db="EMBL/GenBank/DDBJ databases">
        <title>Evolution of Phototrophy in the Chloroflexi Phylum Driven by Horizontal Gene Transfer.</title>
        <authorList>
            <person name="Ward L.M."/>
            <person name="Hemp J."/>
            <person name="Shih P.M."/>
            <person name="Mcglynn S.E."/>
            <person name="Fischer W."/>
        </authorList>
    </citation>
    <scope>NUCLEOTIDE SEQUENCE [LARGE SCALE GENOMIC DNA]</scope>
    <source>
        <strain evidence="9">CP1_1M</strain>
    </source>
</reference>
<proteinExistence type="inferred from homology"/>
<dbReference type="NCBIfam" id="TIGR02127">
    <property type="entry name" value="pyrF_sub2"/>
    <property type="match status" value="1"/>
</dbReference>
<dbReference type="InterPro" id="IPR011060">
    <property type="entry name" value="RibuloseP-bd_barrel"/>
</dbReference>
<feature type="non-terminal residue" evidence="9">
    <location>
        <position position="107"/>
    </location>
</feature>
<keyword evidence="4" id="KW-0665">Pyrimidine biosynthesis</keyword>
<dbReference type="InterPro" id="IPR013785">
    <property type="entry name" value="Aldolase_TIM"/>
</dbReference>
<evidence type="ECO:0000313" key="9">
    <source>
        <dbReference type="EMBL" id="PJF41484.1"/>
    </source>
</evidence>
<evidence type="ECO:0000256" key="1">
    <source>
        <dbReference type="ARBA" id="ARBA00004861"/>
    </source>
</evidence>
<dbReference type="PANTHER" id="PTHR43375:SF1">
    <property type="entry name" value="OROTIDINE 5'-PHOSPHATE DECARBOXYLASE"/>
    <property type="match status" value="1"/>
</dbReference>
<evidence type="ECO:0000313" key="10">
    <source>
        <dbReference type="Proteomes" id="UP000228947"/>
    </source>
</evidence>
<keyword evidence="5" id="KW-0456">Lyase</keyword>
<evidence type="ECO:0000256" key="6">
    <source>
        <dbReference type="ARBA" id="ARBA00049157"/>
    </source>
</evidence>
<evidence type="ECO:0000256" key="5">
    <source>
        <dbReference type="ARBA" id="ARBA00023239"/>
    </source>
</evidence>
<comment type="similarity">
    <text evidence="2">Belongs to the OMP decarboxylase family. Type 2 subfamily.</text>
</comment>
<evidence type="ECO:0000256" key="7">
    <source>
        <dbReference type="NCBIfam" id="TIGR02127"/>
    </source>
</evidence>
<feature type="domain" description="Orotidine 5'-phosphate decarboxylase" evidence="8">
    <location>
        <begin position="18"/>
        <end position="107"/>
    </location>
</feature>
<accession>A0A2M8PVB2</accession>
<comment type="catalytic activity">
    <reaction evidence="6">
        <text>orotidine 5'-phosphate + H(+) = UMP + CO2</text>
        <dbReference type="Rhea" id="RHEA:11596"/>
        <dbReference type="ChEBI" id="CHEBI:15378"/>
        <dbReference type="ChEBI" id="CHEBI:16526"/>
        <dbReference type="ChEBI" id="CHEBI:57538"/>
        <dbReference type="ChEBI" id="CHEBI:57865"/>
        <dbReference type="EC" id="4.1.1.23"/>
    </reaction>
</comment>
<evidence type="ECO:0000256" key="2">
    <source>
        <dbReference type="ARBA" id="ARBA00008847"/>
    </source>
</evidence>
<dbReference type="EC" id="4.1.1.23" evidence="7"/>
<name>A0A2M8PVB2_9CHLR</name>
<comment type="caution">
    <text evidence="9">The sequence shown here is derived from an EMBL/GenBank/DDBJ whole genome shotgun (WGS) entry which is preliminary data.</text>
</comment>